<evidence type="ECO:0008006" key="3">
    <source>
        <dbReference type="Google" id="ProtNLM"/>
    </source>
</evidence>
<proteinExistence type="predicted"/>
<reference evidence="1 2" key="1">
    <citation type="submission" date="2018-06" db="EMBL/GenBank/DDBJ databases">
        <title>Genomic Encyclopedia of Type Strains, Phase III (KMG-III): the genomes of soil and plant-associated and newly described type strains.</title>
        <authorList>
            <person name="Whitman W."/>
        </authorList>
    </citation>
    <scope>NUCLEOTIDE SEQUENCE [LARGE SCALE GENOMIC DNA]</scope>
    <source>
        <strain evidence="1 2">CGMCC 1.12504</strain>
    </source>
</reference>
<gene>
    <name evidence="1" type="ORF">B0I10_101296</name>
</gene>
<organism evidence="1 2">
    <name type="scientific">Flavobacterium lacus</name>
    <dbReference type="NCBI Taxonomy" id="1353778"/>
    <lineage>
        <taxon>Bacteria</taxon>
        <taxon>Pseudomonadati</taxon>
        <taxon>Bacteroidota</taxon>
        <taxon>Flavobacteriia</taxon>
        <taxon>Flavobacteriales</taxon>
        <taxon>Flavobacteriaceae</taxon>
        <taxon>Flavobacterium</taxon>
    </lineage>
</organism>
<evidence type="ECO:0000313" key="2">
    <source>
        <dbReference type="Proteomes" id="UP000249518"/>
    </source>
</evidence>
<dbReference type="PROSITE" id="PS51257">
    <property type="entry name" value="PROKAR_LIPOPROTEIN"/>
    <property type="match status" value="1"/>
</dbReference>
<keyword evidence="2" id="KW-1185">Reference proteome</keyword>
<comment type="caution">
    <text evidence="1">The sequence shown here is derived from an EMBL/GenBank/DDBJ whole genome shotgun (WGS) entry which is preliminary data.</text>
</comment>
<dbReference type="RefSeq" id="WP_112084699.1">
    <property type="nucleotide sequence ID" value="NZ_QLSV01000001.1"/>
</dbReference>
<accession>A0A328WXP7</accession>
<dbReference type="EMBL" id="QLSV01000001">
    <property type="protein sequence ID" value="RAR51120.1"/>
    <property type="molecule type" value="Genomic_DNA"/>
</dbReference>
<name>A0A328WXP7_9FLAO</name>
<dbReference type="OrthoDB" id="9785180at2"/>
<evidence type="ECO:0000313" key="1">
    <source>
        <dbReference type="EMBL" id="RAR51120.1"/>
    </source>
</evidence>
<dbReference type="InterPro" id="IPR027304">
    <property type="entry name" value="Trigger_fact/SurA_dom_sf"/>
</dbReference>
<sequence length="283" mass="33398">MNRLPAIALLYFVFISCSYFKPEEKPQAVARVGDTYLFKSDLRDLVPEGTSSADSISIVHNFIDRWATQKLLIKAAELNIDKEQQEEFDVLIQQYKVDLYTKAYLEQIVRREVDTVVLNAEIKLYYDENKDNFRTNGSLIKLRYINLPKDHPKFELIKGKFFDAKKSDAKFWETYQLQFKSSALNDSVWVEMNQIYRKLPFITPDNRENYIVEGKAIQQPDSLNVYFVKIRSVIDKNEVSPFEYVKPTIKELIINKRKLDLIKKFEKDITDDAIKNNKYEIYK</sequence>
<dbReference type="AlphaFoldDB" id="A0A328WXP7"/>
<dbReference type="Proteomes" id="UP000249518">
    <property type="component" value="Unassembled WGS sequence"/>
</dbReference>
<protein>
    <recommendedName>
        <fullName evidence="3">Peptidyl-prolyl cis-trans isomerase</fullName>
    </recommendedName>
</protein>
<dbReference type="SUPFAM" id="SSF109998">
    <property type="entry name" value="Triger factor/SurA peptide-binding domain-like"/>
    <property type="match status" value="1"/>
</dbReference>